<proteinExistence type="predicted"/>
<feature type="transmembrane region" description="Helical" evidence="1">
    <location>
        <begin position="12"/>
        <end position="32"/>
    </location>
</feature>
<feature type="transmembrane region" description="Helical" evidence="1">
    <location>
        <begin position="90"/>
        <end position="111"/>
    </location>
</feature>
<dbReference type="RefSeq" id="WP_218392068.1">
    <property type="nucleotide sequence ID" value="NZ_JAHUZE010000002.1"/>
</dbReference>
<feature type="transmembrane region" description="Helical" evidence="1">
    <location>
        <begin position="361"/>
        <end position="388"/>
    </location>
</feature>
<feature type="transmembrane region" description="Helical" evidence="1">
    <location>
        <begin position="332"/>
        <end position="355"/>
    </location>
</feature>
<feature type="transmembrane region" description="Helical" evidence="1">
    <location>
        <begin position="63"/>
        <end position="83"/>
    </location>
</feature>
<dbReference type="EMBL" id="JAHUZE010000002">
    <property type="protein sequence ID" value="MBV7378898.1"/>
    <property type="molecule type" value="Genomic_DNA"/>
</dbReference>
<protein>
    <submittedName>
        <fullName evidence="2">NnrS family protein</fullName>
    </submittedName>
</protein>
<feature type="transmembrane region" description="Helical" evidence="1">
    <location>
        <begin position="243"/>
        <end position="261"/>
    </location>
</feature>
<feature type="transmembrane region" description="Helical" evidence="1">
    <location>
        <begin position="179"/>
        <end position="197"/>
    </location>
</feature>
<keyword evidence="3" id="KW-1185">Reference proteome</keyword>
<feature type="transmembrane region" description="Helical" evidence="1">
    <location>
        <begin position="301"/>
        <end position="320"/>
    </location>
</feature>
<keyword evidence="1" id="KW-1133">Transmembrane helix</keyword>
<evidence type="ECO:0000256" key="1">
    <source>
        <dbReference type="SAM" id="Phobius"/>
    </source>
</evidence>
<sequence length="402" mass="42418">MRRDDVRRLFSAGYRIFFLLAGLSAVFSMIVWEGWLAIHASGGSVAGAPFAMAPHLWHGHELLFGYGSVAVAGFLLTAAPNWVKARDASVAYFVTLSAVWLAGRMAIWWSASLPGGVVALFDLAFLPLVAGKVFAMLIKRPKPPQMMILGVIALVWTGNLLVHLEWLGLTATEARGQRVGLLALAALIAILGGRVTPAFTGNAMKRIGLEDGLPRNPMLLAGAGIALAILAALTMALPLPVSVPGAFAIAAGLVALGRMTMWRSLWARRDPIVWTLHVSYAFNAAGLIALGFAQFGVGSEVAALHLLAIGGIGGMTVSVMSRAAIGHSGRSLHAPGPVVIAYALIPVAALVRYAGSAYPDIYIPAILISGGLWIVLFTLYTVALWPVFWGERMDARVQGAAA</sequence>
<dbReference type="Pfam" id="PF05940">
    <property type="entry name" value="NnrS"/>
    <property type="match status" value="1"/>
</dbReference>
<evidence type="ECO:0000313" key="3">
    <source>
        <dbReference type="Proteomes" id="UP000756530"/>
    </source>
</evidence>
<keyword evidence="1" id="KW-0812">Transmembrane</keyword>
<feature type="transmembrane region" description="Helical" evidence="1">
    <location>
        <begin position="117"/>
        <end position="135"/>
    </location>
</feature>
<comment type="caution">
    <text evidence="2">The sequence shown here is derived from an EMBL/GenBank/DDBJ whole genome shotgun (WGS) entry which is preliminary data.</text>
</comment>
<dbReference type="InterPro" id="IPR010266">
    <property type="entry name" value="NnrS"/>
</dbReference>
<organism evidence="2 3">
    <name type="scientific">Maritimibacter dapengensis</name>
    <dbReference type="NCBI Taxonomy" id="2836868"/>
    <lineage>
        <taxon>Bacteria</taxon>
        <taxon>Pseudomonadati</taxon>
        <taxon>Pseudomonadota</taxon>
        <taxon>Alphaproteobacteria</taxon>
        <taxon>Rhodobacterales</taxon>
        <taxon>Roseobacteraceae</taxon>
        <taxon>Maritimibacter</taxon>
    </lineage>
</organism>
<evidence type="ECO:0000313" key="2">
    <source>
        <dbReference type="EMBL" id="MBV7378898.1"/>
    </source>
</evidence>
<gene>
    <name evidence="2" type="ORF">KJP28_08155</name>
</gene>
<feature type="transmembrane region" description="Helical" evidence="1">
    <location>
        <begin position="147"/>
        <end position="167"/>
    </location>
</feature>
<name>A0ABS6T0Z9_9RHOB</name>
<dbReference type="Proteomes" id="UP000756530">
    <property type="component" value="Unassembled WGS sequence"/>
</dbReference>
<feature type="transmembrane region" description="Helical" evidence="1">
    <location>
        <begin position="273"/>
        <end position="295"/>
    </location>
</feature>
<feature type="transmembrane region" description="Helical" evidence="1">
    <location>
        <begin position="218"/>
        <end position="237"/>
    </location>
</feature>
<keyword evidence="1" id="KW-0472">Membrane</keyword>
<accession>A0ABS6T0Z9</accession>
<reference evidence="2 3" key="1">
    <citation type="submission" date="2021-05" db="EMBL/GenBank/DDBJ databases">
        <title>Culturable bacteria isolated from Daya Bay.</title>
        <authorList>
            <person name="Zheng W."/>
            <person name="Yu S."/>
            <person name="Huang Y."/>
        </authorList>
    </citation>
    <scope>NUCLEOTIDE SEQUENCE [LARGE SCALE GENOMIC DNA]</scope>
    <source>
        <strain evidence="2 3">DP4N28-5</strain>
    </source>
</reference>